<accession>A0A4Q4IXL6</accession>
<comment type="caution">
    <text evidence="1">The sequence shown here is derived from an EMBL/GenBank/DDBJ whole genome shotgun (WGS) entry which is preliminary data.</text>
</comment>
<reference evidence="1 2" key="1">
    <citation type="submission" date="2019-02" db="EMBL/GenBank/DDBJ databases">
        <authorList>
            <person name="Feng G."/>
        </authorList>
    </citation>
    <scope>NUCLEOTIDE SEQUENCE [LARGE SCALE GENOMIC DNA]</scope>
    <source>
        <strain evidence="1 2">DSM 26779</strain>
    </source>
</reference>
<proteinExistence type="predicted"/>
<sequence>MNSQTPAQDTGPLLSAHRPAIETAMAQHLASGPAPTEADQHAARDLVGLLIAALSCAGSPRADPLAIPRPYYALFGDGLAPVLRDVLASDADAPLLARCIDGFWGAIRDREQAV</sequence>
<evidence type="ECO:0000313" key="1">
    <source>
        <dbReference type="EMBL" id="RYL98391.1"/>
    </source>
</evidence>
<name>A0A4Q4IXL6_9SPHN</name>
<organism evidence="1 2">
    <name type="scientific">Sphingobium indicum</name>
    <dbReference type="NCBI Taxonomy" id="332055"/>
    <lineage>
        <taxon>Bacteria</taxon>
        <taxon>Pseudomonadati</taxon>
        <taxon>Pseudomonadota</taxon>
        <taxon>Alphaproteobacteria</taxon>
        <taxon>Sphingomonadales</taxon>
        <taxon>Sphingomonadaceae</taxon>
        <taxon>Sphingobium</taxon>
    </lineage>
</organism>
<dbReference type="RefSeq" id="WP_129965649.1">
    <property type="nucleotide sequence ID" value="NZ_JACBZE010000011.1"/>
</dbReference>
<evidence type="ECO:0000313" key="2">
    <source>
        <dbReference type="Proteomes" id="UP000292734"/>
    </source>
</evidence>
<dbReference type="EMBL" id="SEOM01000009">
    <property type="protein sequence ID" value="RYL98391.1"/>
    <property type="molecule type" value="Genomic_DNA"/>
</dbReference>
<dbReference type="Proteomes" id="UP000292734">
    <property type="component" value="Unassembled WGS sequence"/>
</dbReference>
<dbReference type="AlphaFoldDB" id="A0A4Q4IXL6"/>
<gene>
    <name evidence="1" type="ORF">EWH08_17495</name>
</gene>
<protein>
    <submittedName>
        <fullName evidence="1">Uncharacterized protein</fullName>
    </submittedName>
</protein>